<dbReference type="Gene3D" id="3.30.830.10">
    <property type="entry name" value="Metalloenzyme, LuxS/M16 peptidase-like"/>
    <property type="match status" value="2"/>
</dbReference>
<evidence type="ECO:0000259" key="2">
    <source>
        <dbReference type="Pfam" id="PF05193"/>
    </source>
</evidence>
<dbReference type="InterPro" id="IPR011765">
    <property type="entry name" value="Pept_M16_N"/>
</dbReference>
<dbReference type="PANTHER" id="PTHR11851:SF134">
    <property type="entry name" value="ZINC-DEPENDENT PROTEASE"/>
    <property type="match status" value="1"/>
</dbReference>
<protein>
    <submittedName>
        <fullName evidence="3">EF-P 5-aminopentanol modification-associated protein YfmH</fullName>
    </submittedName>
</protein>
<accession>A0ABV9NR00</accession>
<dbReference type="PANTHER" id="PTHR11851">
    <property type="entry name" value="METALLOPROTEASE"/>
    <property type="match status" value="1"/>
</dbReference>
<dbReference type="EMBL" id="JBHSGK010000003">
    <property type="protein sequence ID" value="MFC4735662.1"/>
    <property type="molecule type" value="Genomic_DNA"/>
</dbReference>
<organism evidence="3 4">
    <name type="scientific">Bacillus daqingensis</name>
    <dbReference type="NCBI Taxonomy" id="872396"/>
    <lineage>
        <taxon>Bacteria</taxon>
        <taxon>Bacillati</taxon>
        <taxon>Bacillota</taxon>
        <taxon>Bacilli</taxon>
        <taxon>Bacillales</taxon>
        <taxon>Bacillaceae</taxon>
        <taxon>Bacillus</taxon>
    </lineage>
</organism>
<name>A0ABV9NR00_9BACI</name>
<feature type="domain" description="Peptidase M16 C-terminal" evidence="2">
    <location>
        <begin position="181"/>
        <end position="361"/>
    </location>
</feature>
<comment type="caution">
    <text evidence="3">The sequence shown here is derived from an EMBL/GenBank/DDBJ whole genome shotgun (WGS) entry which is preliminary data.</text>
</comment>
<keyword evidence="4" id="KW-1185">Reference proteome</keyword>
<dbReference type="InterPro" id="IPR011249">
    <property type="entry name" value="Metalloenz_LuxS/M16"/>
</dbReference>
<dbReference type="RefSeq" id="WP_377908286.1">
    <property type="nucleotide sequence ID" value="NZ_JBHSGK010000003.1"/>
</dbReference>
<dbReference type="SUPFAM" id="SSF63411">
    <property type="entry name" value="LuxS/MPP-like metallohydrolase"/>
    <property type="match status" value="2"/>
</dbReference>
<dbReference type="Pfam" id="PF00675">
    <property type="entry name" value="Peptidase_M16"/>
    <property type="match status" value="1"/>
</dbReference>
<gene>
    <name evidence="3" type="primary">yfmH</name>
    <name evidence="3" type="ORF">ACFO4L_03590</name>
</gene>
<proteinExistence type="predicted"/>
<evidence type="ECO:0000313" key="3">
    <source>
        <dbReference type="EMBL" id="MFC4735662.1"/>
    </source>
</evidence>
<reference evidence="4" key="1">
    <citation type="journal article" date="2019" name="Int. J. Syst. Evol. Microbiol.">
        <title>The Global Catalogue of Microorganisms (GCM) 10K type strain sequencing project: providing services to taxonomists for standard genome sequencing and annotation.</title>
        <authorList>
            <consortium name="The Broad Institute Genomics Platform"/>
            <consortium name="The Broad Institute Genome Sequencing Center for Infectious Disease"/>
            <person name="Wu L."/>
            <person name="Ma J."/>
        </authorList>
    </citation>
    <scope>NUCLEOTIDE SEQUENCE [LARGE SCALE GENOMIC DNA]</scope>
    <source>
        <strain evidence="4">JCM 12165</strain>
    </source>
</reference>
<sequence length="433" mass="48930">MEKISFDQLQEQLYYEKLDNGLDVFLLPKSGFHKTYATLTANYGSIDNHFIAGDGSEKTVPDGIAHFLEHKMFESEEGDVFQEFSAQGASANAFTSFTRTAYLFSATANVEKNLTTLLDFVQKPYFTDESVEKEKGIIEQEIKMYEDNPDWQNFFGLLKGMYQRHPVQIDIAGTVDSIHQITKDDLYTCYESFYHPSNMALFVVGNLEPKKMMTLIRSNQSAKRFAKANPPQRILPDEPNEVNEAEAVIPLSVQTPRCLIGIKQPSTGLEGRDLLQHELGMQLMLELAFGGSSPAYQRMYAEGLINESFSFDYTSEKEFGFLAAGGETSRPDDLVQALKHELSVLKQNGVEAAHFERLKKKKIGFFLRALNSPEYIANQFTRYYFNGMNLFEVVPVLESLQLSYIEKLLESTLEFDNQMTVSKVIPAGEEAAG</sequence>
<dbReference type="Proteomes" id="UP001595896">
    <property type="component" value="Unassembled WGS sequence"/>
</dbReference>
<dbReference type="NCBIfam" id="NF047421">
    <property type="entry name" value="YfmH_fam"/>
    <property type="match status" value="1"/>
</dbReference>
<evidence type="ECO:0000259" key="1">
    <source>
        <dbReference type="Pfam" id="PF00675"/>
    </source>
</evidence>
<dbReference type="InterPro" id="IPR050361">
    <property type="entry name" value="MPP/UQCRC_Complex"/>
</dbReference>
<evidence type="ECO:0000313" key="4">
    <source>
        <dbReference type="Proteomes" id="UP001595896"/>
    </source>
</evidence>
<feature type="domain" description="Peptidase M16 N-terminal" evidence="1">
    <location>
        <begin position="53"/>
        <end position="174"/>
    </location>
</feature>
<dbReference type="Pfam" id="PF05193">
    <property type="entry name" value="Peptidase_M16_C"/>
    <property type="match status" value="1"/>
</dbReference>
<dbReference type="InterPro" id="IPR007863">
    <property type="entry name" value="Peptidase_M16_C"/>
</dbReference>